<evidence type="ECO:0000256" key="1">
    <source>
        <dbReference type="SAM" id="MobiDB-lite"/>
    </source>
</evidence>
<dbReference type="Proteomes" id="UP000031641">
    <property type="component" value="Chromosome"/>
</dbReference>
<dbReference type="PROSITE" id="PS51257">
    <property type="entry name" value="PROKAR_LIPOPROTEIN"/>
    <property type="match status" value="1"/>
</dbReference>
<dbReference type="RefSeq" id="WP_045433360.1">
    <property type="nucleotide sequence ID" value="NZ_AP014631.1"/>
</dbReference>
<dbReference type="EMBL" id="AP014631">
    <property type="protein sequence ID" value="BAP39424.1"/>
    <property type="molecule type" value="Genomic_DNA"/>
</dbReference>
<organism evidence="2 3">
    <name type="scientific">Metamycoplasma canadense</name>
    <dbReference type="NCBI Taxonomy" id="29554"/>
    <lineage>
        <taxon>Bacteria</taxon>
        <taxon>Bacillati</taxon>
        <taxon>Mycoplasmatota</taxon>
        <taxon>Mycoplasmoidales</taxon>
        <taxon>Metamycoplasmataceae</taxon>
        <taxon>Metamycoplasma</taxon>
    </lineage>
</organism>
<evidence type="ECO:0000313" key="2">
    <source>
        <dbReference type="EMBL" id="BAP39424.1"/>
    </source>
</evidence>
<dbReference type="OrthoDB" id="399018at2"/>
<accession>A0A077LB66</accession>
<reference evidence="3" key="1">
    <citation type="journal article" date="2014" name="Genome Announc.">
        <title>Complete Genome Sequence of Mycoplasma canadense Strain HAZ 360_1 from Bovine Mastitic Milk in Japan.</title>
        <authorList>
            <person name="Hata E."/>
        </authorList>
    </citation>
    <scope>NUCLEOTIDE SEQUENCE [LARGE SCALE GENOMIC DNA]</scope>
    <source>
        <strain evidence="3">HAZ360_1</strain>
    </source>
</reference>
<dbReference type="AlphaFoldDB" id="A0A077LB66"/>
<keyword evidence="3" id="KW-1185">Reference proteome</keyword>
<dbReference type="HOGENOM" id="CLU_1223631_0_0_14"/>
<dbReference type="KEGG" id="mcan:MCAN360_0173"/>
<feature type="region of interest" description="Disordered" evidence="1">
    <location>
        <begin position="37"/>
        <end position="62"/>
    </location>
</feature>
<evidence type="ECO:0000313" key="3">
    <source>
        <dbReference type="Proteomes" id="UP000031641"/>
    </source>
</evidence>
<evidence type="ECO:0008006" key="4">
    <source>
        <dbReference type="Google" id="ProtNLM"/>
    </source>
</evidence>
<sequence>MKKNKKLKFLTLGLTLTPILGLTILLSSCKKEEKQIATTNDDSSIKNNGKTNSTILEGEPLKEKESKRDIDISLIKLKDVEDKSIDRDGSLIGEQLRLVVDHTIKNSSFDLSEEEKKEYNKLEDETKKDEYKRRLWKKIGKLFKKHLNKTTQRYNFSPSDLKNEEFKKYFNIYIPNLVYFAGNHEVHCYFGWDSQQRNIYYYFKIKCLDGRQTEGNATIFLNLSNE</sequence>
<dbReference type="STRING" id="29554.MCAN360_0173"/>
<name>A0A077LB66_9BACT</name>
<gene>
    <name evidence="2" type="ORF">MCAN360_0173</name>
</gene>
<feature type="compositionally biased region" description="Polar residues" evidence="1">
    <location>
        <begin position="37"/>
        <end position="55"/>
    </location>
</feature>
<proteinExistence type="predicted"/>
<protein>
    <recommendedName>
        <fullName evidence="4">Lipoprotein</fullName>
    </recommendedName>
</protein>